<dbReference type="PRINTS" id="PR00024">
    <property type="entry name" value="HOMEOBOX"/>
</dbReference>
<dbReference type="PROSITE" id="PS50071">
    <property type="entry name" value="HOMEOBOX_2"/>
    <property type="match status" value="1"/>
</dbReference>
<dbReference type="GO" id="GO:0009653">
    <property type="term" value="P:anatomical structure morphogenesis"/>
    <property type="evidence" value="ECO:0007669"/>
    <property type="project" value="TreeGrafter"/>
</dbReference>
<dbReference type="PANTHER" id="PTHR45882:SF2">
    <property type="entry name" value="PITUITARY HOMEOBOX 3"/>
    <property type="match status" value="1"/>
</dbReference>
<evidence type="ECO:0000256" key="1">
    <source>
        <dbReference type="ARBA" id="ARBA00004123"/>
    </source>
</evidence>
<dbReference type="GO" id="GO:0005634">
    <property type="term" value="C:nucleus"/>
    <property type="evidence" value="ECO:0007669"/>
    <property type="project" value="UniProtKB-SubCell"/>
</dbReference>
<keyword evidence="6 9" id="KW-0371">Homeobox</keyword>
<evidence type="ECO:0000256" key="6">
    <source>
        <dbReference type="ARBA" id="ARBA00023155"/>
    </source>
</evidence>
<dbReference type="InterPro" id="IPR017970">
    <property type="entry name" value="Homeobox_CS"/>
</dbReference>
<feature type="compositionally biased region" description="Basic residues" evidence="11">
    <location>
        <begin position="57"/>
        <end position="66"/>
    </location>
</feature>
<evidence type="ECO:0000256" key="2">
    <source>
        <dbReference type="ARBA" id="ARBA00006503"/>
    </source>
</evidence>
<feature type="DNA-binding region" description="Homeobox" evidence="9">
    <location>
        <begin position="61"/>
        <end position="120"/>
    </location>
</feature>
<comment type="subcellular location">
    <subcellularLocation>
        <location evidence="1 9 10">Nucleus</location>
    </subcellularLocation>
</comment>
<dbReference type="GO" id="GO:0000981">
    <property type="term" value="F:DNA-binding transcription factor activity, RNA polymerase II-specific"/>
    <property type="evidence" value="ECO:0007669"/>
    <property type="project" value="InterPro"/>
</dbReference>
<dbReference type="GO" id="GO:0000978">
    <property type="term" value="F:RNA polymerase II cis-regulatory region sequence-specific DNA binding"/>
    <property type="evidence" value="ECO:0007669"/>
    <property type="project" value="TreeGrafter"/>
</dbReference>
<evidence type="ECO:0000313" key="14">
    <source>
        <dbReference type="Proteomes" id="UP000694393"/>
    </source>
</evidence>
<dbReference type="FunFam" id="1.10.10.60:FF:000778">
    <property type="match status" value="1"/>
</dbReference>
<keyword evidence="14" id="KW-1185">Reference proteome</keyword>
<protein>
    <recommendedName>
        <fullName evidence="12">Homeobox domain-containing protein</fullName>
    </recommendedName>
</protein>
<accession>A0A8C8RIC9</accession>
<evidence type="ECO:0000259" key="12">
    <source>
        <dbReference type="PROSITE" id="PS50071"/>
    </source>
</evidence>
<name>A0A8C8RIC9_9SAUR</name>
<evidence type="ECO:0000256" key="7">
    <source>
        <dbReference type="ARBA" id="ARBA00023163"/>
    </source>
</evidence>
<reference evidence="13" key="2">
    <citation type="submission" date="2025-09" db="UniProtKB">
        <authorList>
            <consortium name="Ensembl"/>
        </authorList>
    </citation>
    <scope>IDENTIFICATION</scope>
</reference>
<dbReference type="SMART" id="SM00389">
    <property type="entry name" value="HOX"/>
    <property type="match status" value="1"/>
</dbReference>
<evidence type="ECO:0000256" key="3">
    <source>
        <dbReference type="ARBA" id="ARBA00022473"/>
    </source>
</evidence>
<dbReference type="PANTHER" id="PTHR45882">
    <property type="entry name" value="PITUITARY HOMEOBOX HOMOLOG PTX1"/>
    <property type="match status" value="1"/>
</dbReference>
<evidence type="ECO:0000256" key="4">
    <source>
        <dbReference type="ARBA" id="ARBA00023015"/>
    </source>
</evidence>
<feature type="region of interest" description="Disordered" evidence="11">
    <location>
        <begin position="129"/>
        <end position="148"/>
    </location>
</feature>
<evidence type="ECO:0000256" key="8">
    <source>
        <dbReference type="ARBA" id="ARBA00023242"/>
    </source>
</evidence>
<evidence type="ECO:0000256" key="11">
    <source>
        <dbReference type="SAM" id="MobiDB-lite"/>
    </source>
</evidence>
<dbReference type="CDD" id="cd00086">
    <property type="entry name" value="homeodomain"/>
    <property type="match status" value="1"/>
</dbReference>
<keyword evidence="3" id="KW-0217">Developmental protein</keyword>
<organism evidence="13 14">
    <name type="scientific">Pelusios castaneus</name>
    <name type="common">West African mud turtle</name>
    <dbReference type="NCBI Taxonomy" id="367368"/>
    <lineage>
        <taxon>Eukaryota</taxon>
        <taxon>Metazoa</taxon>
        <taxon>Chordata</taxon>
        <taxon>Craniata</taxon>
        <taxon>Vertebrata</taxon>
        <taxon>Euteleostomi</taxon>
        <taxon>Archelosauria</taxon>
        <taxon>Testudinata</taxon>
        <taxon>Testudines</taxon>
        <taxon>Pleurodira</taxon>
        <taxon>Pelomedusidae</taxon>
        <taxon>Pelusios</taxon>
    </lineage>
</organism>
<dbReference type="SUPFAM" id="SSF46689">
    <property type="entry name" value="Homeodomain-like"/>
    <property type="match status" value="1"/>
</dbReference>
<keyword evidence="5 9" id="KW-0238">DNA-binding</keyword>
<evidence type="ECO:0000256" key="9">
    <source>
        <dbReference type="PROSITE-ProRule" id="PRU00108"/>
    </source>
</evidence>
<dbReference type="Pfam" id="PF00046">
    <property type="entry name" value="Homeodomain"/>
    <property type="match status" value="1"/>
</dbReference>
<dbReference type="Gene3D" id="1.10.10.60">
    <property type="entry name" value="Homeodomain-like"/>
    <property type="match status" value="1"/>
</dbReference>
<keyword evidence="8 9" id="KW-0539">Nucleus</keyword>
<dbReference type="Ensembl" id="ENSPCET00000006486.1">
    <property type="protein sequence ID" value="ENSPCEP00000006254.1"/>
    <property type="gene ID" value="ENSPCEG00000005050.1"/>
</dbReference>
<evidence type="ECO:0000256" key="10">
    <source>
        <dbReference type="RuleBase" id="RU000682"/>
    </source>
</evidence>
<evidence type="ECO:0000256" key="5">
    <source>
        <dbReference type="ARBA" id="ARBA00023125"/>
    </source>
</evidence>
<feature type="region of interest" description="Disordered" evidence="11">
    <location>
        <begin position="34"/>
        <end position="69"/>
    </location>
</feature>
<dbReference type="InterPro" id="IPR020479">
    <property type="entry name" value="HD_metazoa"/>
</dbReference>
<dbReference type="InterPro" id="IPR001356">
    <property type="entry name" value="HD"/>
</dbReference>
<dbReference type="Proteomes" id="UP000694393">
    <property type="component" value="Unplaced"/>
</dbReference>
<feature type="domain" description="Homeobox" evidence="12">
    <location>
        <begin position="59"/>
        <end position="119"/>
    </location>
</feature>
<keyword evidence="4" id="KW-0805">Transcription regulation</keyword>
<proteinExistence type="inferred from homology"/>
<reference evidence="13" key="1">
    <citation type="submission" date="2025-08" db="UniProtKB">
        <authorList>
            <consortium name="Ensembl"/>
        </authorList>
    </citation>
    <scope>IDENTIFICATION</scope>
</reference>
<keyword evidence="7" id="KW-0804">Transcription</keyword>
<comment type="similarity">
    <text evidence="2">Belongs to the paired homeobox family. Bicoid subfamily.</text>
</comment>
<dbReference type="PROSITE" id="PS00027">
    <property type="entry name" value="HOMEOBOX_1"/>
    <property type="match status" value="1"/>
</dbReference>
<sequence>WSSGRAGRALAKGPRESVSEAVLLITPPPSCLPLGENGESLRCKSSSSSGEEETNPGKKKLRRQRTHFTSQQLQELEATFQRNRYPDMSTREEIAGWINLTEPRIRVWFKNRRAKWRKKERHLQTELCQGGKAPLEGRGEVGETLQRP</sequence>
<dbReference type="AlphaFoldDB" id="A0A8C8RIC9"/>
<dbReference type="InterPro" id="IPR009057">
    <property type="entry name" value="Homeodomain-like_sf"/>
</dbReference>
<evidence type="ECO:0000313" key="13">
    <source>
        <dbReference type="Ensembl" id="ENSPCEP00000006254.1"/>
    </source>
</evidence>